<evidence type="ECO:0000256" key="6">
    <source>
        <dbReference type="ARBA" id="ARBA00023180"/>
    </source>
</evidence>
<dbReference type="GO" id="GO:0005886">
    <property type="term" value="C:plasma membrane"/>
    <property type="evidence" value="ECO:0007669"/>
    <property type="project" value="TreeGrafter"/>
</dbReference>
<protein>
    <submittedName>
        <fullName evidence="10">WSC-domain-containing protein</fullName>
    </submittedName>
</protein>
<evidence type="ECO:0000256" key="5">
    <source>
        <dbReference type="ARBA" id="ARBA00023136"/>
    </source>
</evidence>
<gene>
    <name evidence="10" type="ORF">F8M41_011735</name>
</gene>
<keyword evidence="11" id="KW-1185">Reference proteome</keyword>
<feature type="domain" description="WSC" evidence="9">
    <location>
        <begin position="171"/>
        <end position="267"/>
    </location>
</feature>
<reference evidence="10 11" key="1">
    <citation type="journal article" date="2019" name="Environ. Microbiol.">
        <title>At the nexus of three kingdoms: the genome of the mycorrhizal fungus Gigaspora margarita provides insights into plant, endobacterial and fungal interactions.</title>
        <authorList>
            <person name="Venice F."/>
            <person name="Ghignone S."/>
            <person name="Salvioli di Fossalunga A."/>
            <person name="Amselem J."/>
            <person name="Novero M."/>
            <person name="Xianan X."/>
            <person name="Sedzielewska Toro K."/>
            <person name="Morin E."/>
            <person name="Lipzen A."/>
            <person name="Grigoriev I.V."/>
            <person name="Henrissat B."/>
            <person name="Martin F.M."/>
            <person name="Bonfante P."/>
        </authorList>
    </citation>
    <scope>NUCLEOTIDE SEQUENCE [LARGE SCALE GENOMIC DNA]</scope>
    <source>
        <strain evidence="10 11">BEG34</strain>
    </source>
</reference>
<evidence type="ECO:0000256" key="3">
    <source>
        <dbReference type="ARBA" id="ARBA00022729"/>
    </source>
</evidence>
<keyword evidence="2 7" id="KW-0812">Transmembrane</keyword>
<dbReference type="OrthoDB" id="2384258at2759"/>
<dbReference type="PANTHER" id="PTHR24269">
    <property type="entry name" value="KREMEN PROTEIN"/>
    <property type="match status" value="1"/>
</dbReference>
<comment type="subcellular location">
    <subcellularLocation>
        <location evidence="1">Membrane</location>
        <topology evidence="1">Single-pass membrane protein</topology>
    </subcellularLocation>
</comment>
<dbReference type="PANTHER" id="PTHR24269:SF16">
    <property type="entry name" value="PROTEIN SLG1"/>
    <property type="match status" value="1"/>
</dbReference>
<keyword evidence="6" id="KW-0325">Glycoprotein</keyword>
<feature type="signal peptide" evidence="8">
    <location>
        <begin position="1"/>
        <end position="17"/>
    </location>
</feature>
<comment type="caution">
    <text evidence="10">The sequence shown here is derived from an EMBL/GenBank/DDBJ whole genome shotgun (WGS) entry which is preliminary data.</text>
</comment>
<dbReference type="Pfam" id="PF01822">
    <property type="entry name" value="WSC"/>
    <property type="match status" value="2"/>
</dbReference>
<sequence>MDLQLFLIFVILSLARTKTILGNNLNNRDECITSRDIPSSDPLGCYVFNNISVDSLNGLSSLNLPPIYRDRYGFIMDPGLCITRCTDFLFEVAALRNGSQCQCGHSIDFMSSYIKTNDSICDVKCVGNLSYDCGGKDSYTVYNTKDGVLGHPLPSISISKKMEIIKNQNNDSRYQQCVKDSPYCYQRLLNGTIPPLELATMSVDKCIEFCRQNNFEFAGLEIGTQCFCAHNYDHVNQLSSDECSTSCAGDNNQICGGPLALSVYRTSEIKNNPPLQIILPIVFGGVLLLTLIALAALFIYKYKYKIRNNPPKDNEERRFSLERID</sequence>
<dbReference type="PROSITE" id="PS51212">
    <property type="entry name" value="WSC"/>
    <property type="match status" value="2"/>
</dbReference>
<name>A0A8H4B417_GIGMA</name>
<evidence type="ECO:0000259" key="9">
    <source>
        <dbReference type="PROSITE" id="PS51212"/>
    </source>
</evidence>
<dbReference type="Proteomes" id="UP000439903">
    <property type="component" value="Unassembled WGS sequence"/>
</dbReference>
<keyword evidence="4 7" id="KW-1133">Transmembrane helix</keyword>
<proteinExistence type="predicted"/>
<keyword evidence="5 7" id="KW-0472">Membrane</keyword>
<feature type="transmembrane region" description="Helical" evidence="7">
    <location>
        <begin position="277"/>
        <end position="300"/>
    </location>
</feature>
<evidence type="ECO:0000256" key="4">
    <source>
        <dbReference type="ARBA" id="ARBA00022989"/>
    </source>
</evidence>
<organism evidence="10 11">
    <name type="scientific">Gigaspora margarita</name>
    <dbReference type="NCBI Taxonomy" id="4874"/>
    <lineage>
        <taxon>Eukaryota</taxon>
        <taxon>Fungi</taxon>
        <taxon>Fungi incertae sedis</taxon>
        <taxon>Mucoromycota</taxon>
        <taxon>Glomeromycotina</taxon>
        <taxon>Glomeromycetes</taxon>
        <taxon>Diversisporales</taxon>
        <taxon>Gigasporaceae</taxon>
        <taxon>Gigaspora</taxon>
    </lineage>
</organism>
<evidence type="ECO:0000256" key="7">
    <source>
        <dbReference type="SAM" id="Phobius"/>
    </source>
</evidence>
<dbReference type="AlphaFoldDB" id="A0A8H4B417"/>
<feature type="domain" description="WSC" evidence="9">
    <location>
        <begin position="39"/>
        <end position="145"/>
    </location>
</feature>
<evidence type="ECO:0000256" key="2">
    <source>
        <dbReference type="ARBA" id="ARBA00022692"/>
    </source>
</evidence>
<evidence type="ECO:0000256" key="8">
    <source>
        <dbReference type="SAM" id="SignalP"/>
    </source>
</evidence>
<accession>A0A8H4B417</accession>
<evidence type="ECO:0000256" key="1">
    <source>
        <dbReference type="ARBA" id="ARBA00004167"/>
    </source>
</evidence>
<evidence type="ECO:0000313" key="11">
    <source>
        <dbReference type="Proteomes" id="UP000439903"/>
    </source>
</evidence>
<dbReference type="EMBL" id="WTPW01000025">
    <property type="protein sequence ID" value="KAF0557924.1"/>
    <property type="molecule type" value="Genomic_DNA"/>
</dbReference>
<dbReference type="InterPro" id="IPR002889">
    <property type="entry name" value="WSC_carb-bd"/>
</dbReference>
<evidence type="ECO:0000313" key="10">
    <source>
        <dbReference type="EMBL" id="KAF0557924.1"/>
    </source>
</evidence>
<dbReference type="InterPro" id="IPR051836">
    <property type="entry name" value="Kremen_rcpt"/>
</dbReference>
<dbReference type="SMART" id="SM00321">
    <property type="entry name" value="WSC"/>
    <property type="match status" value="2"/>
</dbReference>
<keyword evidence="3 8" id="KW-0732">Signal</keyword>
<feature type="chain" id="PRO_5034111445" evidence="8">
    <location>
        <begin position="18"/>
        <end position="325"/>
    </location>
</feature>